<dbReference type="InterPro" id="IPR007278">
    <property type="entry name" value="DUF397"/>
</dbReference>
<reference evidence="3" key="2">
    <citation type="submission" date="2020-09" db="EMBL/GenBank/DDBJ databases">
        <authorList>
            <person name="Sun Q."/>
            <person name="Zhou Y."/>
        </authorList>
    </citation>
    <scope>NUCLEOTIDE SEQUENCE</scope>
    <source>
        <strain evidence="3">CGMCC 4.7272</strain>
    </source>
</reference>
<evidence type="ECO:0000313" key="4">
    <source>
        <dbReference type="Proteomes" id="UP000625682"/>
    </source>
</evidence>
<feature type="region of interest" description="Disordered" evidence="1">
    <location>
        <begin position="1"/>
        <end position="24"/>
    </location>
</feature>
<feature type="domain" description="DUF397" evidence="2">
    <location>
        <begin position="2"/>
        <end position="40"/>
    </location>
</feature>
<gene>
    <name evidence="3" type="ORF">GCM10012282_32760</name>
</gene>
<reference evidence="3" key="1">
    <citation type="journal article" date="2014" name="Int. J. Syst. Evol. Microbiol.">
        <title>Complete genome sequence of Corynebacterium casei LMG S-19264T (=DSM 44701T), isolated from a smear-ripened cheese.</title>
        <authorList>
            <consortium name="US DOE Joint Genome Institute (JGI-PGF)"/>
            <person name="Walter F."/>
            <person name="Albersmeier A."/>
            <person name="Kalinowski J."/>
            <person name="Ruckert C."/>
        </authorList>
    </citation>
    <scope>NUCLEOTIDE SEQUENCE</scope>
    <source>
        <strain evidence="3">CGMCC 4.7272</strain>
    </source>
</reference>
<organism evidence="3 4">
    <name type="scientific">Streptomyces lacrimifluminis</name>
    <dbReference type="NCBI Taxonomy" id="1500077"/>
    <lineage>
        <taxon>Bacteria</taxon>
        <taxon>Bacillati</taxon>
        <taxon>Actinomycetota</taxon>
        <taxon>Actinomycetes</taxon>
        <taxon>Kitasatosporales</taxon>
        <taxon>Streptomycetaceae</taxon>
        <taxon>Streptomyces</taxon>
    </lineage>
</organism>
<comment type="caution">
    <text evidence="3">The sequence shown here is derived from an EMBL/GenBank/DDBJ whole genome shotgun (WGS) entry which is preliminary data.</text>
</comment>
<protein>
    <recommendedName>
        <fullName evidence="2">DUF397 domain-containing protein</fullName>
    </recommendedName>
</protein>
<evidence type="ECO:0000259" key="2">
    <source>
        <dbReference type="Pfam" id="PF04149"/>
    </source>
</evidence>
<accession>A0A917KWU2</accession>
<dbReference type="AlphaFoldDB" id="A0A917KWU2"/>
<dbReference type="Pfam" id="PF04149">
    <property type="entry name" value="DUF397"/>
    <property type="match status" value="1"/>
</dbReference>
<dbReference type="EMBL" id="BMMU01000009">
    <property type="protein sequence ID" value="GGJ33538.1"/>
    <property type="molecule type" value="Genomic_DNA"/>
</dbReference>
<evidence type="ECO:0000256" key="1">
    <source>
        <dbReference type="SAM" id="MobiDB-lite"/>
    </source>
</evidence>
<keyword evidence="4" id="KW-1185">Reference proteome</keyword>
<name>A0A917KWU2_9ACTN</name>
<evidence type="ECO:0000313" key="3">
    <source>
        <dbReference type="EMBL" id="GGJ33538.1"/>
    </source>
</evidence>
<dbReference type="Proteomes" id="UP000625682">
    <property type="component" value="Unassembled WGS sequence"/>
</dbReference>
<proteinExistence type="predicted"/>
<sequence length="42" mass="4429">MEIAPCPHTPTAAIHIRDSKNPTGPNLTVTGEAWAAFLARTA</sequence>